<comment type="caution">
    <text evidence="3">The sequence shown here is derived from an EMBL/GenBank/DDBJ whole genome shotgun (WGS) entry which is preliminary data.</text>
</comment>
<dbReference type="GO" id="GO:0005886">
    <property type="term" value="C:plasma membrane"/>
    <property type="evidence" value="ECO:0007669"/>
    <property type="project" value="TreeGrafter"/>
</dbReference>
<keyword evidence="4" id="KW-1185">Reference proteome</keyword>
<feature type="domain" description="MDMPI C-terminal" evidence="1">
    <location>
        <begin position="149"/>
        <end position="229"/>
    </location>
</feature>
<dbReference type="InterPro" id="IPR017517">
    <property type="entry name" value="Maleyloyr_isom"/>
</dbReference>
<evidence type="ECO:0008006" key="5">
    <source>
        <dbReference type="Google" id="ProtNLM"/>
    </source>
</evidence>
<feature type="domain" description="Mycothiol-dependent maleylpyruvate isomerase metal-binding" evidence="2">
    <location>
        <begin position="15"/>
        <end position="136"/>
    </location>
</feature>
<dbReference type="InterPro" id="IPR034660">
    <property type="entry name" value="DinB/YfiT-like"/>
</dbReference>
<dbReference type="InterPro" id="IPR010872">
    <property type="entry name" value="MDMPI_C-term_domain"/>
</dbReference>
<dbReference type="Proteomes" id="UP000239297">
    <property type="component" value="Unassembled WGS sequence"/>
</dbReference>
<organism evidence="3 4">
    <name type="scientific">Arthrobacter pityocampae</name>
    <dbReference type="NCBI Taxonomy" id="547334"/>
    <lineage>
        <taxon>Bacteria</taxon>
        <taxon>Bacillati</taxon>
        <taxon>Actinomycetota</taxon>
        <taxon>Actinomycetes</taxon>
        <taxon>Micrococcales</taxon>
        <taxon>Micrococcaceae</taxon>
        <taxon>Arthrobacter</taxon>
    </lineage>
</organism>
<dbReference type="EMBL" id="PRKW01000005">
    <property type="protein sequence ID" value="PPB48805.1"/>
    <property type="molecule type" value="Genomic_DNA"/>
</dbReference>
<evidence type="ECO:0000313" key="3">
    <source>
        <dbReference type="EMBL" id="PPB48805.1"/>
    </source>
</evidence>
<gene>
    <name evidence="3" type="ORF">C4K88_13940</name>
</gene>
<reference evidence="3 4" key="1">
    <citation type="journal article" date="2014" name="Int. J. Syst. Evol. Microbiol.">
        <title>Arthrobacter pityocampae sp. nov., isolated from Thaumetopoea pityocampa (Lep., Thaumetopoeidae).</title>
        <authorList>
            <person name="Ince I.A."/>
            <person name="Demirbag Z."/>
            <person name="Kati H."/>
        </authorList>
    </citation>
    <scope>NUCLEOTIDE SEQUENCE [LARGE SCALE GENOMIC DNA]</scope>
    <source>
        <strain evidence="3 4">Tp2</strain>
    </source>
</reference>
<name>A0A2S5IW77_9MICC</name>
<dbReference type="Pfam" id="PF11716">
    <property type="entry name" value="MDMPI_N"/>
    <property type="match status" value="1"/>
</dbReference>
<dbReference type="Pfam" id="PF07398">
    <property type="entry name" value="MDMPI_C"/>
    <property type="match status" value="1"/>
</dbReference>
<evidence type="ECO:0000313" key="4">
    <source>
        <dbReference type="Proteomes" id="UP000239297"/>
    </source>
</evidence>
<dbReference type="AlphaFoldDB" id="A0A2S5IW77"/>
<dbReference type="OrthoDB" id="3671213at2"/>
<protein>
    <recommendedName>
        <fullName evidence="5">Maleylpyruvate isomerase family mycothiol-dependent enzyme</fullName>
    </recommendedName>
</protein>
<dbReference type="InterPro" id="IPR024344">
    <property type="entry name" value="MDMPI_metal-binding"/>
</dbReference>
<evidence type="ECO:0000259" key="1">
    <source>
        <dbReference type="Pfam" id="PF07398"/>
    </source>
</evidence>
<proteinExistence type="predicted"/>
<evidence type="ECO:0000259" key="2">
    <source>
        <dbReference type="Pfam" id="PF11716"/>
    </source>
</evidence>
<dbReference type="GO" id="GO:0046872">
    <property type="term" value="F:metal ion binding"/>
    <property type="evidence" value="ECO:0007669"/>
    <property type="project" value="InterPro"/>
</dbReference>
<dbReference type="NCBIfam" id="TIGR03083">
    <property type="entry name" value="maleylpyruvate isomerase family mycothiol-dependent enzyme"/>
    <property type="match status" value="1"/>
</dbReference>
<sequence>MDQASPHALPFDRYRELLDREYRILADLVPATLDLPVPACPGWTGEDLARHTAIVFLHKAETIRTGERPSHGWPPVSIGSLPAPALLTHSFTSLTDQLDRHRPEDPAETFVPWDQTVGFWIRRLTHETAIHRVDLQDAAGGGATRLDPDLTVDGIDEVLTVMLVRSRPDRTASGAVVRLETGGHSWDVRLDPEQVRITRDATANGHPTVRTDPEGLLLWLWGRAAQPDPPSAAVPELRARLARAL</sequence>
<dbReference type="RefSeq" id="WP_104122207.1">
    <property type="nucleotide sequence ID" value="NZ_PRKW01000005.1"/>
</dbReference>
<accession>A0A2S5IW77</accession>
<dbReference type="PANTHER" id="PTHR40758:SF1">
    <property type="entry name" value="CONSERVED PROTEIN"/>
    <property type="match status" value="1"/>
</dbReference>
<dbReference type="SUPFAM" id="SSF109854">
    <property type="entry name" value="DinB/YfiT-like putative metalloenzymes"/>
    <property type="match status" value="1"/>
</dbReference>
<dbReference type="PANTHER" id="PTHR40758">
    <property type="entry name" value="CONSERVED PROTEIN"/>
    <property type="match status" value="1"/>
</dbReference>